<dbReference type="eggNOG" id="ENOG502QQR9">
    <property type="taxonomic scope" value="Eukaryota"/>
</dbReference>
<dbReference type="GeneID" id="20092037"/>
<dbReference type="PANTHER" id="PTHR48471">
    <property type="entry name" value="DDE TNP4 DOMAIN-CONTAINING PROTEIN"/>
    <property type="match status" value="1"/>
</dbReference>
<evidence type="ECO:0000313" key="1">
    <source>
        <dbReference type="EMBL" id="ETV90189.1"/>
    </source>
</evidence>
<dbReference type="AlphaFoldDB" id="A0A024T8B1"/>
<dbReference type="OrthoDB" id="77128at2759"/>
<sequence length="216" mass="23755">MSSLYTSIANTLYYLGQASVDVHLASQHTHAVLAIVLHFYTAAVELKTLQELFGVASTTLSRLLRKGEDALSRALKCLPAARILWPSKTKQQYWALKSQEWWLHSVFVTGVLCFGLDGTILCGRHNCPGSWNDGEMSRRLQEMLADDIRVAHGMKLASDSAFPVGGLALGRIVTPLKQGDLDRYPTGCRLGLQTMSHCITSLRLAAEWGMVAVPKV</sequence>
<evidence type="ECO:0008006" key="2">
    <source>
        <dbReference type="Google" id="ProtNLM"/>
    </source>
</evidence>
<dbReference type="PANTHER" id="PTHR48471:SF1">
    <property type="entry name" value="DDE TNP4 DOMAIN-CONTAINING PROTEIN"/>
    <property type="match status" value="1"/>
</dbReference>
<dbReference type="EMBL" id="KI914069">
    <property type="protein sequence ID" value="ETV90189.1"/>
    <property type="molecule type" value="Genomic_DNA"/>
</dbReference>
<name>A0A024T8B1_9STRA</name>
<gene>
    <name evidence="1" type="ORF">H310_14987</name>
</gene>
<dbReference type="VEuPathDB" id="FungiDB:H310_14987"/>
<reference evidence="1" key="1">
    <citation type="submission" date="2013-12" db="EMBL/GenBank/DDBJ databases">
        <title>The Genome Sequence of Aphanomyces invadans NJM9701.</title>
        <authorList>
            <consortium name="The Broad Institute Genomics Platform"/>
            <person name="Russ C."/>
            <person name="Tyler B."/>
            <person name="van West P."/>
            <person name="Dieguez-Uribeondo J."/>
            <person name="Young S.K."/>
            <person name="Zeng Q."/>
            <person name="Gargeya S."/>
            <person name="Fitzgerald M."/>
            <person name="Abouelleil A."/>
            <person name="Alvarado L."/>
            <person name="Chapman S.B."/>
            <person name="Gainer-Dewar J."/>
            <person name="Goldberg J."/>
            <person name="Griggs A."/>
            <person name="Gujja S."/>
            <person name="Hansen M."/>
            <person name="Howarth C."/>
            <person name="Imamovic A."/>
            <person name="Ireland A."/>
            <person name="Larimer J."/>
            <person name="McCowan C."/>
            <person name="Murphy C."/>
            <person name="Pearson M."/>
            <person name="Poon T.W."/>
            <person name="Priest M."/>
            <person name="Roberts A."/>
            <person name="Saif S."/>
            <person name="Shea T."/>
            <person name="Sykes S."/>
            <person name="Wortman J."/>
            <person name="Nusbaum C."/>
            <person name="Birren B."/>
        </authorList>
    </citation>
    <scope>NUCLEOTIDE SEQUENCE [LARGE SCALE GENOMIC DNA]</scope>
    <source>
        <strain evidence="1">NJM9701</strain>
    </source>
</reference>
<proteinExistence type="predicted"/>
<organism evidence="1">
    <name type="scientific">Aphanomyces invadans</name>
    <dbReference type="NCBI Taxonomy" id="157072"/>
    <lineage>
        <taxon>Eukaryota</taxon>
        <taxon>Sar</taxon>
        <taxon>Stramenopiles</taxon>
        <taxon>Oomycota</taxon>
        <taxon>Saprolegniomycetes</taxon>
        <taxon>Saprolegniales</taxon>
        <taxon>Verrucalvaceae</taxon>
        <taxon>Aphanomyces</taxon>
    </lineage>
</organism>
<dbReference type="RefSeq" id="XP_008881188.1">
    <property type="nucleotide sequence ID" value="XM_008882966.1"/>
</dbReference>
<protein>
    <recommendedName>
        <fullName evidence="2">DDE Tnp4 domain-containing protein</fullName>
    </recommendedName>
</protein>
<accession>A0A024T8B1</accession>